<dbReference type="GO" id="GO:0005886">
    <property type="term" value="C:plasma membrane"/>
    <property type="evidence" value="ECO:0007669"/>
    <property type="project" value="UniProtKB-SubCell"/>
</dbReference>
<accession>A0AB40BCV4</accession>
<evidence type="ECO:0000256" key="13">
    <source>
        <dbReference type="SAM" id="MobiDB-lite"/>
    </source>
</evidence>
<dbReference type="PRINTS" id="PR00792">
    <property type="entry name" value="PEPSIN"/>
</dbReference>
<dbReference type="InterPro" id="IPR021109">
    <property type="entry name" value="Peptidase_aspartic_dom_sf"/>
</dbReference>
<keyword evidence="8" id="KW-0472">Membrane</keyword>
<keyword evidence="7 12" id="KW-0378">Hydrolase</keyword>
<proteinExistence type="inferred from homology"/>
<dbReference type="GO" id="GO:0004190">
    <property type="term" value="F:aspartic-type endopeptidase activity"/>
    <property type="evidence" value="ECO:0007669"/>
    <property type="project" value="UniProtKB-KW"/>
</dbReference>
<dbReference type="AlphaFoldDB" id="A0AB40BCV4"/>
<evidence type="ECO:0000259" key="14">
    <source>
        <dbReference type="PROSITE" id="PS51767"/>
    </source>
</evidence>
<keyword evidence="6 12" id="KW-0064">Aspartyl protease</keyword>
<dbReference type="InterPro" id="IPR033121">
    <property type="entry name" value="PEPTIDASE_A1"/>
</dbReference>
<keyword evidence="4 12" id="KW-0645">Protease</keyword>
<keyword evidence="10" id="KW-0449">Lipoprotein</keyword>
<dbReference type="GO" id="GO:0006508">
    <property type="term" value="P:proteolysis"/>
    <property type="evidence" value="ECO:0007669"/>
    <property type="project" value="UniProtKB-KW"/>
</dbReference>
<sequence>MMVLRSSSRPSVLSVMSVLGFSSFLLLLLFVWGSESLTLSSRLVHRFSDEVAVAAVKGTEAPPPRRSLEFYEVLVKSDLARRNRRFGGSNFSMLFPSEGSETMSLGNDFGWLHYTWIDLGTPKVSFLVALDAGSDLLWVPCDCIQCAPLSGYQGSLVKDLGIYSPAESRTSKNLSCNHKLCASGPNCENPNEPCPYTIDYYSENTASSGVLVKDKLYLATATDKTAVQAEVIIGCGRNQSGGYLDGIAPDGLLGLGLGEISLPSILAKAGLVCNSFSMCFREDDSGRILFGDQGVAKQKSTPFVPLSGKYVTYIVEVESFCIGAHCLGKSGFQALVDSGSSFTFLPSDVYKSVSQEFDKQVKAPRLEQDAPPWEYCYKASLLEMPKVPSVILSFAANKSFEVTYPLFPLYSKEGGLVAVCLAVQSSGETLGTIGQNFMKGYKMVFDRENLKLGWSHSDCNDLNNSRTVPLTPPAGSHNRPENPLPSDQQLASPNGTAVSPAVAVRAPTNNSAATSNSLSPCLLLLLLVITGVSIFSIG</sequence>
<evidence type="ECO:0000256" key="3">
    <source>
        <dbReference type="ARBA" id="ARBA00022475"/>
    </source>
</evidence>
<evidence type="ECO:0000256" key="2">
    <source>
        <dbReference type="ARBA" id="ARBA00007447"/>
    </source>
</evidence>
<dbReference type="CDD" id="cd05471">
    <property type="entry name" value="pepsin_like"/>
    <property type="match status" value="1"/>
</dbReference>
<keyword evidence="15" id="KW-1185">Reference proteome</keyword>
<evidence type="ECO:0000256" key="7">
    <source>
        <dbReference type="ARBA" id="ARBA00022801"/>
    </source>
</evidence>
<comment type="subcellular location">
    <subcellularLocation>
        <location evidence="1">Cell membrane</location>
        <topology evidence="1">Lipid-anchor</topology>
    </subcellularLocation>
</comment>
<dbReference type="PANTHER" id="PTHR13683:SF743">
    <property type="entry name" value="ASPARTIC PROTEINASE-LIKE PROTEIN 1"/>
    <property type="match status" value="1"/>
</dbReference>
<dbReference type="PANTHER" id="PTHR13683">
    <property type="entry name" value="ASPARTYL PROTEASES"/>
    <property type="match status" value="1"/>
</dbReference>
<evidence type="ECO:0000256" key="5">
    <source>
        <dbReference type="ARBA" id="ARBA00022729"/>
    </source>
</evidence>
<dbReference type="InterPro" id="IPR032799">
    <property type="entry name" value="TAXi_C"/>
</dbReference>
<feature type="region of interest" description="Disordered" evidence="13">
    <location>
        <begin position="465"/>
        <end position="497"/>
    </location>
</feature>
<keyword evidence="9" id="KW-0325">Glycoprotein</keyword>
<dbReference type="FunFam" id="2.40.70.10:FF:000014">
    <property type="entry name" value="Aspartyl protease family protein 1"/>
    <property type="match status" value="1"/>
</dbReference>
<reference evidence="16" key="1">
    <citation type="submission" date="2025-08" db="UniProtKB">
        <authorList>
            <consortium name="RefSeq"/>
        </authorList>
    </citation>
    <scope>IDENTIFICATION</scope>
</reference>
<dbReference type="Gene3D" id="2.40.70.10">
    <property type="entry name" value="Acid Proteases"/>
    <property type="match status" value="2"/>
</dbReference>
<dbReference type="Pfam" id="PF14541">
    <property type="entry name" value="TAXi_C"/>
    <property type="match status" value="1"/>
</dbReference>
<evidence type="ECO:0000256" key="12">
    <source>
        <dbReference type="RuleBase" id="RU000454"/>
    </source>
</evidence>
<dbReference type="InterPro" id="IPR001461">
    <property type="entry name" value="Aspartic_peptidase_A1"/>
</dbReference>
<dbReference type="FunFam" id="2.40.70.10:FF:000012">
    <property type="entry name" value="Aspartyl protease family protein 1"/>
    <property type="match status" value="1"/>
</dbReference>
<protein>
    <submittedName>
        <fullName evidence="16">Aspartic proteinase-like protein 1</fullName>
    </submittedName>
</protein>
<evidence type="ECO:0000313" key="16">
    <source>
        <dbReference type="RefSeq" id="XP_039124914.1"/>
    </source>
</evidence>
<dbReference type="RefSeq" id="XP_039124914.1">
    <property type="nucleotide sequence ID" value="XM_039268980.1"/>
</dbReference>
<evidence type="ECO:0000256" key="4">
    <source>
        <dbReference type="ARBA" id="ARBA00022670"/>
    </source>
</evidence>
<keyword evidence="5" id="KW-0732">Signal</keyword>
<evidence type="ECO:0000313" key="15">
    <source>
        <dbReference type="Proteomes" id="UP001515500"/>
    </source>
</evidence>
<dbReference type="GeneID" id="120261197"/>
<dbReference type="InterPro" id="IPR032861">
    <property type="entry name" value="TAXi_N"/>
</dbReference>
<organism evidence="15 16">
    <name type="scientific">Dioscorea cayennensis subsp. rotundata</name>
    <name type="common">White Guinea yam</name>
    <name type="synonym">Dioscorea rotundata</name>
    <dbReference type="NCBI Taxonomy" id="55577"/>
    <lineage>
        <taxon>Eukaryota</taxon>
        <taxon>Viridiplantae</taxon>
        <taxon>Streptophyta</taxon>
        <taxon>Embryophyta</taxon>
        <taxon>Tracheophyta</taxon>
        <taxon>Spermatophyta</taxon>
        <taxon>Magnoliopsida</taxon>
        <taxon>Liliopsida</taxon>
        <taxon>Dioscoreales</taxon>
        <taxon>Dioscoreaceae</taxon>
        <taxon>Dioscorea</taxon>
    </lineage>
</organism>
<dbReference type="PROSITE" id="PS00141">
    <property type="entry name" value="ASP_PROTEASE"/>
    <property type="match status" value="1"/>
</dbReference>
<dbReference type="InterPro" id="IPR001969">
    <property type="entry name" value="Aspartic_peptidase_AS"/>
</dbReference>
<feature type="compositionally biased region" description="Polar residues" evidence="13">
    <location>
        <begin position="485"/>
        <end position="497"/>
    </location>
</feature>
<evidence type="ECO:0000256" key="1">
    <source>
        <dbReference type="ARBA" id="ARBA00004193"/>
    </source>
</evidence>
<name>A0AB40BCV4_DIOCR</name>
<dbReference type="Proteomes" id="UP001515500">
    <property type="component" value="Chromosome 5"/>
</dbReference>
<evidence type="ECO:0000256" key="10">
    <source>
        <dbReference type="ARBA" id="ARBA00023288"/>
    </source>
</evidence>
<evidence type="ECO:0000256" key="9">
    <source>
        <dbReference type="ARBA" id="ARBA00023180"/>
    </source>
</evidence>
<dbReference type="Pfam" id="PF14543">
    <property type="entry name" value="TAXi_N"/>
    <property type="match status" value="1"/>
</dbReference>
<keyword evidence="3" id="KW-1003">Cell membrane</keyword>
<dbReference type="InterPro" id="IPR034164">
    <property type="entry name" value="Pepsin-like_dom"/>
</dbReference>
<dbReference type="PROSITE" id="PS51767">
    <property type="entry name" value="PEPTIDASE_A1"/>
    <property type="match status" value="1"/>
</dbReference>
<evidence type="ECO:0000256" key="11">
    <source>
        <dbReference type="PIRSR" id="PIRSR601461-1"/>
    </source>
</evidence>
<evidence type="ECO:0000256" key="6">
    <source>
        <dbReference type="ARBA" id="ARBA00022750"/>
    </source>
</evidence>
<dbReference type="SUPFAM" id="SSF50630">
    <property type="entry name" value="Acid proteases"/>
    <property type="match status" value="1"/>
</dbReference>
<feature type="domain" description="Peptidase A1" evidence="14">
    <location>
        <begin position="113"/>
        <end position="455"/>
    </location>
</feature>
<feature type="active site" evidence="11">
    <location>
        <position position="131"/>
    </location>
</feature>
<comment type="similarity">
    <text evidence="2 12">Belongs to the peptidase A1 family.</text>
</comment>
<feature type="active site" evidence="11">
    <location>
        <position position="337"/>
    </location>
</feature>
<gene>
    <name evidence="16" type="primary">LOC120261197</name>
</gene>
<evidence type="ECO:0000256" key="8">
    <source>
        <dbReference type="ARBA" id="ARBA00023136"/>
    </source>
</evidence>